<reference evidence="8 9" key="1">
    <citation type="submission" date="2020-08" db="EMBL/GenBank/DDBJ databases">
        <title>Sequencing the genomes of 1000 actinobacteria strains.</title>
        <authorList>
            <person name="Klenk H.-P."/>
        </authorList>
    </citation>
    <scope>NUCLEOTIDE SEQUENCE [LARGE SCALE GENOMIC DNA]</scope>
    <source>
        <strain evidence="8 9">DSM 105369</strain>
    </source>
</reference>
<evidence type="ECO:0000256" key="1">
    <source>
        <dbReference type="ARBA" id="ARBA00022649"/>
    </source>
</evidence>
<dbReference type="GO" id="GO:0016787">
    <property type="term" value="F:hydrolase activity"/>
    <property type="evidence" value="ECO:0007669"/>
    <property type="project" value="UniProtKB-KW"/>
</dbReference>
<gene>
    <name evidence="6" type="primary">vapC</name>
    <name evidence="8" type="ORF">FHU39_001660</name>
</gene>
<feature type="binding site" evidence="6">
    <location>
        <position position="101"/>
    </location>
    <ligand>
        <name>Mg(2+)</name>
        <dbReference type="ChEBI" id="CHEBI:18420"/>
    </ligand>
</feature>
<keyword evidence="3 6" id="KW-0479">Metal-binding</keyword>
<evidence type="ECO:0000313" key="9">
    <source>
        <dbReference type="Proteomes" id="UP000559182"/>
    </source>
</evidence>
<dbReference type="InterPro" id="IPR022907">
    <property type="entry name" value="VapC_family"/>
</dbReference>
<dbReference type="GO" id="GO:0004540">
    <property type="term" value="F:RNA nuclease activity"/>
    <property type="evidence" value="ECO:0007669"/>
    <property type="project" value="InterPro"/>
</dbReference>
<dbReference type="InterPro" id="IPR029060">
    <property type="entry name" value="PIN-like_dom_sf"/>
</dbReference>
<organism evidence="8 9">
    <name type="scientific">Flexivirga oryzae</name>
    <dbReference type="NCBI Taxonomy" id="1794944"/>
    <lineage>
        <taxon>Bacteria</taxon>
        <taxon>Bacillati</taxon>
        <taxon>Actinomycetota</taxon>
        <taxon>Actinomycetes</taxon>
        <taxon>Micrococcales</taxon>
        <taxon>Dermacoccaceae</taxon>
        <taxon>Flexivirga</taxon>
    </lineage>
</organism>
<dbReference type="InterPro" id="IPR051619">
    <property type="entry name" value="TypeII_TA_RNase_PINc/VapC"/>
</dbReference>
<dbReference type="RefSeq" id="WP_183319911.1">
    <property type="nucleotide sequence ID" value="NZ_JACHVQ010000001.1"/>
</dbReference>
<dbReference type="CDD" id="cd09874">
    <property type="entry name" value="PIN_MT3492-like"/>
    <property type="match status" value="1"/>
</dbReference>
<evidence type="ECO:0000256" key="6">
    <source>
        <dbReference type="HAMAP-Rule" id="MF_00265"/>
    </source>
</evidence>
<dbReference type="EC" id="3.1.-.-" evidence="6"/>
<dbReference type="GO" id="GO:0090729">
    <property type="term" value="F:toxin activity"/>
    <property type="evidence" value="ECO:0007669"/>
    <property type="project" value="UniProtKB-KW"/>
</dbReference>
<evidence type="ECO:0000256" key="5">
    <source>
        <dbReference type="ARBA" id="ARBA00022842"/>
    </source>
</evidence>
<dbReference type="AlphaFoldDB" id="A0A839N7T0"/>
<dbReference type="EMBL" id="JACHVQ010000001">
    <property type="protein sequence ID" value="MBB2891676.1"/>
    <property type="molecule type" value="Genomic_DNA"/>
</dbReference>
<dbReference type="PANTHER" id="PTHR35901:SF1">
    <property type="entry name" value="EXONUCLEASE VAPC9"/>
    <property type="match status" value="1"/>
</dbReference>
<proteinExistence type="inferred from homology"/>
<keyword evidence="5 6" id="KW-0460">Magnesium</keyword>
<keyword evidence="2 6" id="KW-0540">Nuclease</keyword>
<dbReference type="PANTHER" id="PTHR35901">
    <property type="entry name" value="RIBONUCLEASE VAPC3"/>
    <property type="match status" value="1"/>
</dbReference>
<dbReference type="Gene3D" id="3.40.50.1010">
    <property type="entry name" value="5'-nuclease"/>
    <property type="match status" value="1"/>
</dbReference>
<evidence type="ECO:0000256" key="3">
    <source>
        <dbReference type="ARBA" id="ARBA00022723"/>
    </source>
</evidence>
<comment type="caution">
    <text evidence="8">The sequence shown here is derived from an EMBL/GenBank/DDBJ whole genome shotgun (WGS) entry which is preliminary data.</text>
</comment>
<keyword evidence="4 6" id="KW-0378">Hydrolase</keyword>
<evidence type="ECO:0000313" key="8">
    <source>
        <dbReference type="EMBL" id="MBB2891676.1"/>
    </source>
</evidence>
<protein>
    <recommendedName>
        <fullName evidence="6">Ribonuclease VapC</fullName>
        <shortName evidence="6">RNase VapC</shortName>
        <ecNumber evidence="6">3.1.-.-</ecNumber>
    </recommendedName>
    <alternativeName>
        <fullName evidence="6">Toxin VapC</fullName>
    </alternativeName>
</protein>
<comment type="cofactor">
    <cofactor evidence="6">
        <name>Mg(2+)</name>
        <dbReference type="ChEBI" id="CHEBI:18420"/>
    </cofactor>
</comment>
<comment type="function">
    <text evidence="6">Toxic component of a toxin-antitoxin (TA) system. An RNase.</text>
</comment>
<dbReference type="InterPro" id="IPR002716">
    <property type="entry name" value="PIN_dom"/>
</dbReference>
<sequence length="141" mass="14866">MIIYFDTSALVPLLIDEPTSEVCGELWDGADNVACTRLGYIEAVAAVAMAERIGRISEADATAGRGVLDELWPAFDVIELSGELMSEAARLAILHGLRGYDATHCAAAIAVNDVELVAASGDKRLLAAWRAEGVSVCDTSV</sequence>
<feature type="domain" description="PIN" evidence="7">
    <location>
        <begin position="3"/>
        <end position="124"/>
    </location>
</feature>
<feature type="binding site" evidence="6">
    <location>
        <position position="6"/>
    </location>
    <ligand>
        <name>Mg(2+)</name>
        <dbReference type="ChEBI" id="CHEBI:18420"/>
    </ligand>
</feature>
<keyword evidence="6" id="KW-0800">Toxin</keyword>
<name>A0A839N7T0_9MICO</name>
<dbReference type="Proteomes" id="UP000559182">
    <property type="component" value="Unassembled WGS sequence"/>
</dbReference>
<evidence type="ECO:0000259" key="7">
    <source>
        <dbReference type="Pfam" id="PF01850"/>
    </source>
</evidence>
<keyword evidence="9" id="KW-1185">Reference proteome</keyword>
<dbReference type="GO" id="GO:0000287">
    <property type="term" value="F:magnesium ion binding"/>
    <property type="evidence" value="ECO:0007669"/>
    <property type="project" value="UniProtKB-UniRule"/>
</dbReference>
<keyword evidence="1 6" id="KW-1277">Toxin-antitoxin system</keyword>
<dbReference type="HAMAP" id="MF_00265">
    <property type="entry name" value="VapC_Nob1"/>
    <property type="match status" value="1"/>
</dbReference>
<accession>A0A839N7T0</accession>
<dbReference type="SUPFAM" id="SSF88723">
    <property type="entry name" value="PIN domain-like"/>
    <property type="match status" value="1"/>
</dbReference>
<dbReference type="Pfam" id="PF01850">
    <property type="entry name" value="PIN"/>
    <property type="match status" value="1"/>
</dbReference>
<comment type="similarity">
    <text evidence="6">Belongs to the PINc/VapC protein family.</text>
</comment>
<evidence type="ECO:0000256" key="2">
    <source>
        <dbReference type="ARBA" id="ARBA00022722"/>
    </source>
</evidence>
<evidence type="ECO:0000256" key="4">
    <source>
        <dbReference type="ARBA" id="ARBA00022801"/>
    </source>
</evidence>